<gene>
    <name evidence="1" type="ORF">GOP47_0023812</name>
</gene>
<dbReference type="Proteomes" id="UP000886520">
    <property type="component" value="Chromosome 23"/>
</dbReference>
<organism evidence="1 2">
    <name type="scientific">Adiantum capillus-veneris</name>
    <name type="common">Maidenhair fern</name>
    <dbReference type="NCBI Taxonomy" id="13818"/>
    <lineage>
        <taxon>Eukaryota</taxon>
        <taxon>Viridiplantae</taxon>
        <taxon>Streptophyta</taxon>
        <taxon>Embryophyta</taxon>
        <taxon>Tracheophyta</taxon>
        <taxon>Polypodiopsida</taxon>
        <taxon>Polypodiidae</taxon>
        <taxon>Polypodiales</taxon>
        <taxon>Pteridineae</taxon>
        <taxon>Pteridaceae</taxon>
        <taxon>Vittarioideae</taxon>
        <taxon>Adiantum</taxon>
    </lineage>
</organism>
<evidence type="ECO:0000313" key="2">
    <source>
        <dbReference type="Proteomes" id="UP000886520"/>
    </source>
</evidence>
<dbReference type="EMBL" id="JABFUD020000023">
    <property type="protein sequence ID" value="KAI5061307.1"/>
    <property type="molecule type" value="Genomic_DNA"/>
</dbReference>
<name>A0A9D4U4L7_ADICA</name>
<protein>
    <submittedName>
        <fullName evidence="1">Uncharacterized protein</fullName>
    </submittedName>
</protein>
<keyword evidence="2" id="KW-1185">Reference proteome</keyword>
<reference evidence="1" key="1">
    <citation type="submission" date="2021-01" db="EMBL/GenBank/DDBJ databases">
        <title>Adiantum capillus-veneris genome.</title>
        <authorList>
            <person name="Fang Y."/>
            <person name="Liao Q."/>
        </authorList>
    </citation>
    <scope>NUCLEOTIDE SEQUENCE</scope>
    <source>
        <strain evidence="1">H3</strain>
        <tissue evidence="1">Leaf</tissue>
    </source>
</reference>
<accession>A0A9D4U4L7</accession>
<evidence type="ECO:0000313" key="1">
    <source>
        <dbReference type="EMBL" id="KAI5061307.1"/>
    </source>
</evidence>
<dbReference type="AlphaFoldDB" id="A0A9D4U4L7"/>
<sequence length="77" mass="8872">MAFCFLLEDWEGIGPYYSRLLCSFLRASSVITKILDYYFSVVAIINKKFGLLKTDSYQQMVWATIGRILLHVGSQKN</sequence>
<comment type="caution">
    <text evidence="1">The sequence shown here is derived from an EMBL/GenBank/DDBJ whole genome shotgun (WGS) entry which is preliminary data.</text>
</comment>
<proteinExistence type="predicted"/>